<sequence length="258" mass="28711">MENSLSFSIEPATYADVHALATIATISMAQDRQTQLKTLGGVSYTTVAGWAEGVRWSLKNPKYAFLKAVDSETKEIVGSISLCFYGFDPKDIPHSDPGEEPVLPERDAQQESDARTEADEEAQRAIVKIDEMEGADMQRWQKILMPEGSKCIIITGLSVHPSFRRRGIGNALVNWGTSRADAHGVYMWVHSSEGAYRLYAKTGFDVVGTLDVDLDDYAPFPPKDEGEDAKWGHYLIRYMKRLPRAGETEAPPSQLREP</sequence>
<dbReference type="EMBL" id="ML996690">
    <property type="protein sequence ID" value="KAF2402816.1"/>
    <property type="molecule type" value="Genomic_DNA"/>
</dbReference>
<proteinExistence type="predicted"/>
<dbReference type="SUPFAM" id="SSF55729">
    <property type="entry name" value="Acyl-CoA N-acyltransferases (Nat)"/>
    <property type="match status" value="1"/>
</dbReference>
<keyword evidence="3" id="KW-0808">Transferase</keyword>
<evidence type="ECO:0000259" key="2">
    <source>
        <dbReference type="PROSITE" id="PS51186"/>
    </source>
</evidence>
<dbReference type="InterPro" id="IPR016181">
    <property type="entry name" value="Acyl_CoA_acyltransferase"/>
</dbReference>
<dbReference type="Proteomes" id="UP000799640">
    <property type="component" value="Unassembled WGS sequence"/>
</dbReference>
<dbReference type="InterPro" id="IPR000182">
    <property type="entry name" value="GNAT_dom"/>
</dbReference>
<feature type="domain" description="N-acetyltransferase" evidence="2">
    <location>
        <begin position="82"/>
        <end position="241"/>
    </location>
</feature>
<dbReference type="OrthoDB" id="2115692at2759"/>
<name>A0A6G1I3W2_9PEZI</name>
<protein>
    <submittedName>
        <fullName evidence="3">Putative GNAT family acetyltransferase</fullName>
    </submittedName>
</protein>
<dbReference type="Pfam" id="PF00583">
    <property type="entry name" value="Acetyltransf_1"/>
    <property type="match status" value="1"/>
</dbReference>
<dbReference type="Gene3D" id="3.40.630.30">
    <property type="match status" value="1"/>
</dbReference>
<gene>
    <name evidence="3" type="ORF">EJ06DRAFT_310364</name>
</gene>
<dbReference type="InterPro" id="IPR052523">
    <property type="entry name" value="Trichothecene_AcTrans"/>
</dbReference>
<evidence type="ECO:0000313" key="3">
    <source>
        <dbReference type="EMBL" id="KAF2402816.1"/>
    </source>
</evidence>
<feature type="region of interest" description="Disordered" evidence="1">
    <location>
        <begin position="94"/>
        <end position="120"/>
    </location>
</feature>
<dbReference type="PANTHER" id="PTHR42791:SF1">
    <property type="entry name" value="N-ACETYLTRANSFERASE DOMAIN-CONTAINING PROTEIN"/>
    <property type="match status" value="1"/>
</dbReference>
<dbReference type="GO" id="GO:0016747">
    <property type="term" value="F:acyltransferase activity, transferring groups other than amino-acyl groups"/>
    <property type="evidence" value="ECO:0007669"/>
    <property type="project" value="InterPro"/>
</dbReference>
<keyword evidence="4" id="KW-1185">Reference proteome</keyword>
<dbReference type="PANTHER" id="PTHR42791">
    <property type="entry name" value="GNAT FAMILY ACETYLTRANSFERASE"/>
    <property type="match status" value="1"/>
</dbReference>
<accession>A0A6G1I3W2</accession>
<dbReference type="PROSITE" id="PS51186">
    <property type="entry name" value="GNAT"/>
    <property type="match status" value="1"/>
</dbReference>
<evidence type="ECO:0000313" key="4">
    <source>
        <dbReference type="Proteomes" id="UP000799640"/>
    </source>
</evidence>
<organism evidence="3 4">
    <name type="scientific">Trichodelitschia bisporula</name>
    <dbReference type="NCBI Taxonomy" id="703511"/>
    <lineage>
        <taxon>Eukaryota</taxon>
        <taxon>Fungi</taxon>
        <taxon>Dikarya</taxon>
        <taxon>Ascomycota</taxon>
        <taxon>Pezizomycotina</taxon>
        <taxon>Dothideomycetes</taxon>
        <taxon>Dothideomycetes incertae sedis</taxon>
        <taxon>Phaeotrichales</taxon>
        <taxon>Phaeotrichaceae</taxon>
        <taxon>Trichodelitschia</taxon>
    </lineage>
</organism>
<dbReference type="CDD" id="cd04301">
    <property type="entry name" value="NAT_SF"/>
    <property type="match status" value="1"/>
</dbReference>
<reference evidence="3" key="1">
    <citation type="journal article" date="2020" name="Stud. Mycol.">
        <title>101 Dothideomycetes genomes: a test case for predicting lifestyles and emergence of pathogens.</title>
        <authorList>
            <person name="Haridas S."/>
            <person name="Albert R."/>
            <person name="Binder M."/>
            <person name="Bloem J."/>
            <person name="Labutti K."/>
            <person name="Salamov A."/>
            <person name="Andreopoulos B."/>
            <person name="Baker S."/>
            <person name="Barry K."/>
            <person name="Bills G."/>
            <person name="Bluhm B."/>
            <person name="Cannon C."/>
            <person name="Castanera R."/>
            <person name="Culley D."/>
            <person name="Daum C."/>
            <person name="Ezra D."/>
            <person name="Gonzalez J."/>
            <person name="Henrissat B."/>
            <person name="Kuo A."/>
            <person name="Liang C."/>
            <person name="Lipzen A."/>
            <person name="Lutzoni F."/>
            <person name="Magnuson J."/>
            <person name="Mondo S."/>
            <person name="Nolan M."/>
            <person name="Ohm R."/>
            <person name="Pangilinan J."/>
            <person name="Park H.-J."/>
            <person name="Ramirez L."/>
            <person name="Alfaro M."/>
            <person name="Sun H."/>
            <person name="Tritt A."/>
            <person name="Yoshinaga Y."/>
            <person name="Zwiers L.-H."/>
            <person name="Turgeon B."/>
            <person name="Goodwin S."/>
            <person name="Spatafora J."/>
            <person name="Crous P."/>
            <person name="Grigoriev I."/>
        </authorList>
    </citation>
    <scope>NUCLEOTIDE SEQUENCE</scope>
    <source>
        <strain evidence="3">CBS 262.69</strain>
    </source>
</reference>
<dbReference type="AlphaFoldDB" id="A0A6G1I3W2"/>
<evidence type="ECO:0000256" key="1">
    <source>
        <dbReference type="SAM" id="MobiDB-lite"/>
    </source>
</evidence>